<keyword evidence="1" id="KW-0175">Coiled coil</keyword>
<dbReference type="EMBL" id="MK072022">
    <property type="protein sequence ID" value="AYV77264.1"/>
    <property type="molecule type" value="Genomic_DNA"/>
</dbReference>
<dbReference type="SMART" id="SM00671">
    <property type="entry name" value="SEL1"/>
    <property type="match status" value="2"/>
</dbReference>
<gene>
    <name evidence="2" type="ORF">Barrevirus25_7</name>
</gene>
<sequence>MEEILSLTKEELYDNALKFKDKQDYTNYCMFMTMSANYDYELAKDDIDTDYTGLKLYKQQNHKITLAFYEATEQYGYSANYLGFMYENIKDNNNNVIEWWHLKATRYYELAIKKNNIHALNNLARLYKENIGVQQCYIKARELYEKSISINKKNNKYAFTGLLAIYKETDLKNDKETTIEYFMRFGKEHLLQKIYGWSKEHIDVLRKNRELEEQNRKLLKENEFMRIHIEMMPDSETFFVIKDSFCQGVLAQQSDNSS</sequence>
<evidence type="ECO:0000313" key="2">
    <source>
        <dbReference type="EMBL" id="AYV77264.1"/>
    </source>
</evidence>
<name>A0A3G4ZSH5_9VIRU</name>
<protein>
    <recommendedName>
        <fullName evidence="3">Sel1 repeat protein</fullName>
    </recommendedName>
</protein>
<reference evidence="2" key="1">
    <citation type="submission" date="2018-10" db="EMBL/GenBank/DDBJ databases">
        <title>Hidden diversity of soil giant viruses.</title>
        <authorList>
            <person name="Schulz F."/>
            <person name="Alteio L."/>
            <person name="Goudeau D."/>
            <person name="Ryan E.M."/>
            <person name="Malmstrom R.R."/>
            <person name="Blanchard J."/>
            <person name="Woyke T."/>
        </authorList>
    </citation>
    <scope>NUCLEOTIDE SEQUENCE</scope>
    <source>
        <strain evidence="2">BAV1</strain>
    </source>
</reference>
<dbReference type="InterPro" id="IPR011990">
    <property type="entry name" value="TPR-like_helical_dom_sf"/>
</dbReference>
<evidence type="ECO:0008006" key="3">
    <source>
        <dbReference type="Google" id="ProtNLM"/>
    </source>
</evidence>
<proteinExistence type="predicted"/>
<dbReference type="InterPro" id="IPR006597">
    <property type="entry name" value="Sel1-like"/>
</dbReference>
<organism evidence="2">
    <name type="scientific">Barrevirus sp</name>
    <dbReference type="NCBI Taxonomy" id="2487763"/>
    <lineage>
        <taxon>Viruses</taxon>
        <taxon>Varidnaviria</taxon>
        <taxon>Bamfordvirae</taxon>
        <taxon>Nucleocytoviricota</taxon>
        <taxon>Megaviricetes</taxon>
        <taxon>Imitervirales</taxon>
        <taxon>Mimiviridae</taxon>
        <taxon>Klosneuvirinae</taxon>
    </lineage>
</organism>
<dbReference type="Gene3D" id="1.25.40.10">
    <property type="entry name" value="Tetratricopeptide repeat domain"/>
    <property type="match status" value="1"/>
</dbReference>
<evidence type="ECO:0000256" key="1">
    <source>
        <dbReference type="SAM" id="Coils"/>
    </source>
</evidence>
<dbReference type="SUPFAM" id="SSF81901">
    <property type="entry name" value="HCP-like"/>
    <property type="match status" value="1"/>
</dbReference>
<feature type="coiled-coil region" evidence="1">
    <location>
        <begin position="201"/>
        <end position="228"/>
    </location>
</feature>
<accession>A0A3G4ZSH5</accession>